<dbReference type="PANTHER" id="PTHR42714:SF6">
    <property type="entry name" value="TRANSLATION INITIATION FACTOR IF-2"/>
    <property type="match status" value="1"/>
</dbReference>
<organism evidence="4 5">
    <name type="scientific">Desulfolutivibrio sulfodismutans</name>
    <dbReference type="NCBI Taxonomy" id="63561"/>
    <lineage>
        <taxon>Bacteria</taxon>
        <taxon>Pseudomonadati</taxon>
        <taxon>Thermodesulfobacteriota</taxon>
        <taxon>Desulfovibrionia</taxon>
        <taxon>Desulfovibrionales</taxon>
        <taxon>Desulfovibrionaceae</taxon>
        <taxon>Desulfolutivibrio</taxon>
    </lineage>
</organism>
<comment type="caution">
    <text evidence="4">The sequence shown here is derived from an EMBL/GenBank/DDBJ whole genome shotgun (WGS) entry which is preliminary data.</text>
</comment>
<dbReference type="Gene3D" id="3.40.50.11410">
    <property type="match status" value="1"/>
</dbReference>
<feature type="domain" description="G" evidence="1">
    <location>
        <begin position="12"/>
        <end position="125"/>
    </location>
</feature>
<keyword evidence="5" id="KW-1185">Reference proteome</keyword>
<name>A0A7K3NJ87_9BACT</name>
<dbReference type="GO" id="GO:0005525">
    <property type="term" value="F:GTP binding"/>
    <property type="evidence" value="ECO:0007669"/>
    <property type="project" value="InterPro"/>
</dbReference>
<dbReference type="RefSeq" id="WP_163301321.1">
    <property type="nucleotide sequence ID" value="NZ_JAAGRQ010000016.1"/>
</dbReference>
<dbReference type="Gene3D" id="3.40.50.300">
    <property type="entry name" value="P-loop containing nucleotide triphosphate hydrolases"/>
    <property type="match status" value="1"/>
</dbReference>
<evidence type="ECO:0000259" key="3">
    <source>
        <dbReference type="Pfam" id="PF18133"/>
    </source>
</evidence>
<feature type="domain" description="Hydrogen maturase F dimerization" evidence="2">
    <location>
        <begin position="181"/>
        <end position="279"/>
    </location>
</feature>
<gene>
    <name evidence="4" type="primary">hydF</name>
    <name evidence="4" type="ORF">G3N56_05860</name>
</gene>
<dbReference type="Pfam" id="PF18128">
    <property type="entry name" value="HydF_dimer"/>
    <property type="match status" value="1"/>
</dbReference>
<dbReference type="SUPFAM" id="SSF52540">
    <property type="entry name" value="P-loop containing nucleoside triphosphate hydrolases"/>
    <property type="match status" value="1"/>
</dbReference>
<dbReference type="GO" id="GO:0030488">
    <property type="term" value="P:tRNA methylation"/>
    <property type="evidence" value="ECO:0007669"/>
    <property type="project" value="TreeGrafter"/>
</dbReference>
<accession>A0A7K3NJ87</accession>
<dbReference type="AlphaFoldDB" id="A0A7K3NJ87"/>
<protein>
    <submittedName>
        <fullName evidence="4">[FeFe] hydrogenase H-cluster maturation GTPase HydF</fullName>
    </submittedName>
</protein>
<dbReference type="Pfam" id="PF01926">
    <property type="entry name" value="MMR_HSR1"/>
    <property type="match status" value="1"/>
</dbReference>
<dbReference type="CDD" id="cd00880">
    <property type="entry name" value="Era_like"/>
    <property type="match status" value="1"/>
</dbReference>
<dbReference type="InterPro" id="IPR023873">
    <property type="entry name" value="FeFe-hyd_GTPase_HydF"/>
</dbReference>
<dbReference type="NCBIfam" id="TIGR03918">
    <property type="entry name" value="GTP_HydF"/>
    <property type="match status" value="1"/>
</dbReference>
<dbReference type="GO" id="GO:0005737">
    <property type="term" value="C:cytoplasm"/>
    <property type="evidence" value="ECO:0007669"/>
    <property type="project" value="TreeGrafter"/>
</dbReference>
<evidence type="ECO:0000259" key="2">
    <source>
        <dbReference type="Pfam" id="PF18128"/>
    </source>
</evidence>
<evidence type="ECO:0000259" key="1">
    <source>
        <dbReference type="Pfam" id="PF01926"/>
    </source>
</evidence>
<dbReference type="EMBL" id="JAAGRQ010000016">
    <property type="protein sequence ID" value="NDY56271.1"/>
    <property type="molecule type" value="Genomic_DNA"/>
</dbReference>
<dbReference type="Pfam" id="PF18133">
    <property type="entry name" value="HydF_tetramer"/>
    <property type="match status" value="1"/>
</dbReference>
<proteinExistence type="predicted"/>
<feature type="domain" description="Hydrogen maturase F tetramerization" evidence="3">
    <location>
        <begin position="284"/>
        <end position="397"/>
    </location>
</feature>
<dbReference type="NCBIfam" id="TIGR00231">
    <property type="entry name" value="small_GTP"/>
    <property type="match status" value="1"/>
</dbReference>
<dbReference type="InterPro" id="IPR006073">
    <property type="entry name" value="GTP-bd"/>
</dbReference>
<evidence type="ECO:0000313" key="5">
    <source>
        <dbReference type="Proteomes" id="UP000469724"/>
    </source>
</evidence>
<dbReference type="GO" id="GO:0002098">
    <property type="term" value="P:tRNA wobble uridine modification"/>
    <property type="evidence" value="ECO:0007669"/>
    <property type="project" value="TreeGrafter"/>
</dbReference>
<dbReference type="InterPro" id="IPR041606">
    <property type="entry name" value="HydF_dimer"/>
</dbReference>
<dbReference type="InterPro" id="IPR027417">
    <property type="entry name" value="P-loop_NTPase"/>
</dbReference>
<dbReference type="PANTHER" id="PTHR42714">
    <property type="entry name" value="TRNA MODIFICATION GTPASE GTPBP3"/>
    <property type="match status" value="1"/>
</dbReference>
<reference evidence="4 5" key="1">
    <citation type="submission" date="2020-02" db="EMBL/GenBank/DDBJ databases">
        <title>Comparative genomics of sulfur disproportionating microorganisms.</title>
        <authorList>
            <person name="Ward L.M."/>
            <person name="Bertran E."/>
            <person name="Johnston D.T."/>
        </authorList>
    </citation>
    <scope>NUCLEOTIDE SEQUENCE [LARGE SCALE GENOMIC DNA]</scope>
    <source>
        <strain evidence="4 5">DSM 3696</strain>
    </source>
</reference>
<sequence>MRDTPKGLRLHIGVFGRRNVGKSSLVNAVTGQPVSIVSDTPGTTTDPVEKAQELSPLGPVVFIDTAGLDDAGALGELRVKRTEKTLDRVDVALLVTESGVFGDDEVRIAAMLSERDTPFAVVVNKIDHSPPTPEFLDHIAACCDPAPPVIPVSAVQGLGLLALKEILVRLAPDDWFAEPRLVGDLLRAGELAVLVVPIDLGAPKGRLILPQVQAIRDILDSDARAMVVKERELRDALEQLTHKPALVVCDSQVVLKTAGDTPADVPMTTFSILMARFKGDLARLAEGAAAIDRLRPGDRVLIAEACTHHPLADDIGRVKIPRWLRQYAGGAIQVEVKAGAAYPEDLSPYALVIHCGACVVNRKAMLSRLYHSIRQDVPMTNYGLAISFLQGVLPRVLLPFPAARAAFEKARETWRRSPQERDVMHGGI</sequence>
<evidence type="ECO:0000313" key="4">
    <source>
        <dbReference type="EMBL" id="NDY56271.1"/>
    </source>
</evidence>
<dbReference type="InterPro" id="IPR040644">
    <property type="entry name" value="HydF_tetramer"/>
</dbReference>
<dbReference type="Proteomes" id="UP000469724">
    <property type="component" value="Unassembled WGS sequence"/>
</dbReference>
<dbReference type="InterPro" id="IPR005225">
    <property type="entry name" value="Small_GTP-bd"/>
</dbReference>
<dbReference type="Gene3D" id="3.40.50.11420">
    <property type="match status" value="1"/>
</dbReference>